<evidence type="ECO:0000313" key="3">
    <source>
        <dbReference type="Proteomes" id="UP000093412"/>
    </source>
</evidence>
<reference evidence="2 3" key="1">
    <citation type="submission" date="2016-06" db="EMBL/GenBank/DDBJ databases">
        <title>Genome sequence of Oerskovia enterophila DSM 43852.</title>
        <authorList>
            <person name="Poehlein A."/>
            <person name="Jag V."/>
            <person name="Bengelsdorf F.R."/>
            <person name="Daniel R."/>
            <person name="Duerre P."/>
        </authorList>
    </citation>
    <scope>NUCLEOTIDE SEQUENCE [LARGE SCALE GENOMIC DNA]</scope>
    <source>
        <strain evidence="2 3">DSM 43852</strain>
    </source>
</reference>
<organism evidence="2 3">
    <name type="scientific">Oerskovia enterophila</name>
    <dbReference type="NCBI Taxonomy" id="43678"/>
    <lineage>
        <taxon>Bacteria</taxon>
        <taxon>Bacillati</taxon>
        <taxon>Actinomycetota</taxon>
        <taxon>Actinomycetes</taxon>
        <taxon>Micrococcales</taxon>
        <taxon>Cellulomonadaceae</taxon>
        <taxon>Oerskovia</taxon>
    </lineage>
</organism>
<evidence type="ECO:0000256" key="1">
    <source>
        <dbReference type="SAM" id="MobiDB-lite"/>
    </source>
</evidence>
<evidence type="ECO:0008006" key="4">
    <source>
        <dbReference type="Google" id="ProtNLM"/>
    </source>
</evidence>
<comment type="caution">
    <text evidence="2">The sequence shown here is derived from an EMBL/GenBank/DDBJ whole genome shotgun (WGS) entry which is preliminary data.</text>
</comment>
<protein>
    <recommendedName>
        <fullName evidence="4">DUF4258 domain-containing protein</fullName>
    </recommendedName>
</protein>
<feature type="region of interest" description="Disordered" evidence="1">
    <location>
        <begin position="120"/>
        <end position="141"/>
    </location>
</feature>
<proteinExistence type="predicted"/>
<dbReference type="Proteomes" id="UP000093412">
    <property type="component" value="Unassembled WGS sequence"/>
</dbReference>
<gene>
    <name evidence="2" type="ORF">OERS_05240</name>
</gene>
<dbReference type="EMBL" id="MAQA01000003">
    <property type="protein sequence ID" value="OCI32932.1"/>
    <property type="molecule type" value="Genomic_DNA"/>
</dbReference>
<dbReference type="RefSeq" id="WP_068624205.1">
    <property type="nucleotide sequence ID" value="NZ_MAQA01000003.1"/>
</dbReference>
<accession>A0ABX2Y9M0</accession>
<keyword evidence="3" id="KW-1185">Reference proteome</keyword>
<name>A0ABX2Y9M0_9CELL</name>
<evidence type="ECO:0000313" key="2">
    <source>
        <dbReference type="EMBL" id="OCI32932.1"/>
    </source>
</evidence>
<sequence>MAQYATNATTADPFILPATGLTLTTHALESAIARDVNLAEMTACVNDAEQSWSSSKYGPDRVVFQRGDIAVVVSSREHLVVTVLFREQDQWTNADGRPSGKRLSKGQRRKMTALLARLRDRPLLMSGPPPSEPRLPGLSPLSLTLVPDVAASA</sequence>